<evidence type="ECO:0000313" key="2">
    <source>
        <dbReference type="EMBL" id="JAH84505.1"/>
    </source>
</evidence>
<evidence type="ECO:0000256" key="1">
    <source>
        <dbReference type="SAM" id="SignalP"/>
    </source>
</evidence>
<reference evidence="2" key="1">
    <citation type="submission" date="2014-11" db="EMBL/GenBank/DDBJ databases">
        <authorList>
            <person name="Amaro Gonzalez C."/>
        </authorList>
    </citation>
    <scope>NUCLEOTIDE SEQUENCE</scope>
</reference>
<dbReference type="AlphaFoldDB" id="A0A0E9W4I4"/>
<name>A0A0E9W4I4_ANGAN</name>
<proteinExistence type="predicted"/>
<feature type="signal peptide" evidence="1">
    <location>
        <begin position="1"/>
        <end position="22"/>
    </location>
</feature>
<accession>A0A0E9W4I4</accession>
<sequence length="56" mass="6487">MSECVRVSVCGILLLWLSSSSSRCITQSLLRSRSYYRFSRIQRIRRALAGTFRICV</sequence>
<organism evidence="2">
    <name type="scientific">Anguilla anguilla</name>
    <name type="common">European freshwater eel</name>
    <name type="synonym">Muraena anguilla</name>
    <dbReference type="NCBI Taxonomy" id="7936"/>
    <lineage>
        <taxon>Eukaryota</taxon>
        <taxon>Metazoa</taxon>
        <taxon>Chordata</taxon>
        <taxon>Craniata</taxon>
        <taxon>Vertebrata</taxon>
        <taxon>Euteleostomi</taxon>
        <taxon>Actinopterygii</taxon>
        <taxon>Neopterygii</taxon>
        <taxon>Teleostei</taxon>
        <taxon>Anguilliformes</taxon>
        <taxon>Anguillidae</taxon>
        <taxon>Anguilla</taxon>
    </lineage>
</organism>
<protein>
    <submittedName>
        <fullName evidence="2">Uncharacterized protein</fullName>
    </submittedName>
</protein>
<dbReference type="EMBL" id="GBXM01024072">
    <property type="protein sequence ID" value="JAH84505.1"/>
    <property type="molecule type" value="Transcribed_RNA"/>
</dbReference>
<keyword evidence="1" id="KW-0732">Signal</keyword>
<reference evidence="2" key="2">
    <citation type="journal article" date="2015" name="Fish Shellfish Immunol.">
        <title>Early steps in the European eel (Anguilla anguilla)-Vibrio vulnificus interaction in the gills: Role of the RtxA13 toxin.</title>
        <authorList>
            <person name="Callol A."/>
            <person name="Pajuelo D."/>
            <person name="Ebbesson L."/>
            <person name="Teles M."/>
            <person name="MacKenzie S."/>
            <person name="Amaro C."/>
        </authorList>
    </citation>
    <scope>NUCLEOTIDE SEQUENCE</scope>
</reference>
<feature type="chain" id="PRO_5002434020" evidence="1">
    <location>
        <begin position="23"/>
        <end position="56"/>
    </location>
</feature>